<dbReference type="Gene3D" id="1.10.287.110">
    <property type="entry name" value="DnaJ domain"/>
    <property type="match status" value="1"/>
</dbReference>
<protein>
    <submittedName>
        <fullName evidence="3">Protein kinase domain-containing protein</fullName>
    </submittedName>
</protein>
<reference evidence="3" key="1">
    <citation type="submission" date="2021-05" db="EMBL/GenBank/DDBJ databases">
        <authorList>
            <person name="Arsene-Ploetze F."/>
        </authorList>
    </citation>
    <scope>NUCLEOTIDE SEQUENCE</scope>
    <source>
        <strain evidence="3">DSM 42138</strain>
    </source>
</reference>
<dbReference type="InterPro" id="IPR011009">
    <property type="entry name" value="Kinase-like_dom_sf"/>
</dbReference>
<organism evidence="3 4">
    <name type="scientific">Actinacidiphila cocklensis</name>
    <dbReference type="NCBI Taxonomy" id="887465"/>
    <lineage>
        <taxon>Bacteria</taxon>
        <taxon>Bacillati</taxon>
        <taxon>Actinomycetota</taxon>
        <taxon>Actinomycetes</taxon>
        <taxon>Kitasatosporales</taxon>
        <taxon>Streptomycetaceae</taxon>
        <taxon>Actinacidiphila</taxon>
    </lineage>
</organism>
<feature type="domain" description="Protein kinase" evidence="1">
    <location>
        <begin position="92"/>
        <end position="352"/>
    </location>
</feature>
<dbReference type="InterPro" id="IPR000719">
    <property type="entry name" value="Prot_kinase_dom"/>
</dbReference>
<keyword evidence="3" id="KW-0418">Kinase</keyword>
<sequence length="352" mass="38133">MTASGARAAAPAAAADAQGAGAADFDDALAALTGGFPAEPREAARHYRRLARLLHPDTAPAGRAEQAAAAFARLTAAWQARHETVTGGRHRYVLGPVLAEGGLATVRGARYDSDGDRHAAVLKIPREPRDNDLMEHEADVLTRLRTVGEPRHRAYAPTLIESFRQRHPDGTEQVVNAFVPLTGFHTLAEVAAAHPGGLDPRDAAWMWRRLLTALGWAHRARLVHGAVFPEHVLIHPELHGLVLVDWCYATATGTDVPVLLHRHAGSYPPEALAHLPATPATDIHLASLCIAQLTGDLAPPQMRAFLRGCTLPEQERRPQDAWQLLAELDDLLERLYGPRTFRPFTMPAAPPA</sequence>
<accession>A0A9W4GPQ0</accession>
<dbReference type="RefSeq" id="WP_251487291.1">
    <property type="nucleotide sequence ID" value="NZ_CAJSLV010000045.1"/>
</dbReference>
<dbReference type="InterPro" id="IPR036869">
    <property type="entry name" value="J_dom_sf"/>
</dbReference>
<dbReference type="AlphaFoldDB" id="A0A9W4GPQ0"/>
<evidence type="ECO:0000259" key="1">
    <source>
        <dbReference type="PROSITE" id="PS50011"/>
    </source>
</evidence>
<keyword evidence="3" id="KW-0808">Transferase</keyword>
<dbReference type="GO" id="GO:0004672">
    <property type="term" value="F:protein kinase activity"/>
    <property type="evidence" value="ECO:0007669"/>
    <property type="project" value="InterPro"/>
</dbReference>
<dbReference type="SUPFAM" id="SSF46565">
    <property type="entry name" value="Chaperone J-domain"/>
    <property type="match status" value="1"/>
</dbReference>
<evidence type="ECO:0000313" key="3">
    <source>
        <dbReference type="EMBL" id="CAG6392608.1"/>
    </source>
</evidence>
<evidence type="ECO:0000313" key="4">
    <source>
        <dbReference type="Proteomes" id="UP001152519"/>
    </source>
</evidence>
<dbReference type="EMBL" id="CAJSLV010000045">
    <property type="protein sequence ID" value="CAG6392608.1"/>
    <property type="molecule type" value="Genomic_DNA"/>
</dbReference>
<dbReference type="SUPFAM" id="SSF56112">
    <property type="entry name" value="Protein kinase-like (PK-like)"/>
    <property type="match status" value="1"/>
</dbReference>
<comment type="caution">
    <text evidence="3">The sequence shown here is derived from an EMBL/GenBank/DDBJ whole genome shotgun (WGS) entry which is preliminary data.</text>
</comment>
<feature type="domain" description="J" evidence="2">
    <location>
        <begin position="24"/>
        <end position="115"/>
    </location>
</feature>
<evidence type="ECO:0000259" key="2">
    <source>
        <dbReference type="PROSITE" id="PS50076"/>
    </source>
</evidence>
<dbReference type="GO" id="GO:0005524">
    <property type="term" value="F:ATP binding"/>
    <property type="evidence" value="ECO:0007669"/>
    <property type="project" value="InterPro"/>
</dbReference>
<gene>
    <name evidence="3" type="ORF">SCOCK_170166</name>
</gene>
<dbReference type="InterPro" id="IPR001623">
    <property type="entry name" value="DnaJ_domain"/>
</dbReference>
<dbReference type="Proteomes" id="UP001152519">
    <property type="component" value="Unassembled WGS sequence"/>
</dbReference>
<keyword evidence="4" id="KW-1185">Reference proteome</keyword>
<dbReference type="Gene3D" id="1.10.510.10">
    <property type="entry name" value="Transferase(Phosphotransferase) domain 1"/>
    <property type="match status" value="1"/>
</dbReference>
<name>A0A9W4GPQ0_9ACTN</name>
<dbReference type="PROSITE" id="PS50011">
    <property type="entry name" value="PROTEIN_KINASE_DOM"/>
    <property type="match status" value="1"/>
</dbReference>
<proteinExistence type="predicted"/>
<dbReference type="PROSITE" id="PS50076">
    <property type="entry name" value="DNAJ_2"/>
    <property type="match status" value="1"/>
</dbReference>